<dbReference type="PROSITE" id="PS00070">
    <property type="entry name" value="ALDEHYDE_DEHYDR_CYS"/>
    <property type="match status" value="1"/>
</dbReference>
<accession>A0ABT3YDB8</accession>
<comment type="caution">
    <text evidence="5">The sequence shown here is derived from an EMBL/GenBank/DDBJ whole genome shotgun (WGS) entry which is preliminary data.</text>
</comment>
<dbReference type="RefSeq" id="WP_267611683.1">
    <property type="nucleotide sequence ID" value="NZ_JAOVZQ010000001.1"/>
</dbReference>
<dbReference type="CDD" id="cd07106">
    <property type="entry name" value="ALDH_AldA-AAD23400"/>
    <property type="match status" value="1"/>
</dbReference>
<organism evidence="5 6">
    <name type="scientific">Hoeflea ulvae</name>
    <dbReference type="NCBI Taxonomy" id="2983764"/>
    <lineage>
        <taxon>Bacteria</taxon>
        <taxon>Pseudomonadati</taxon>
        <taxon>Pseudomonadota</taxon>
        <taxon>Alphaproteobacteria</taxon>
        <taxon>Hyphomicrobiales</taxon>
        <taxon>Rhizobiaceae</taxon>
        <taxon>Hoeflea</taxon>
    </lineage>
</organism>
<dbReference type="InterPro" id="IPR016163">
    <property type="entry name" value="Ald_DH_C"/>
</dbReference>
<proteinExistence type="inferred from homology"/>
<keyword evidence="1 3" id="KW-0560">Oxidoreductase</keyword>
<dbReference type="InterPro" id="IPR016160">
    <property type="entry name" value="Ald_DH_CS_CYS"/>
</dbReference>
<evidence type="ECO:0000256" key="1">
    <source>
        <dbReference type="ARBA" id="ARBA00023002"/>
    </source>
</evidence>
<gene>
    <name evidence="5" type="ORF">OEG82_06840</name>
</gene>
<dbReference type="Gene3D" id="3.40.605.10">
    <property type="entry name" value="Aldehyde Dehydrogenase, Chain A, domain 1"/>
    <property type="match status" value="1"/>
</dbReference>
<evidence type="ECO:0000313" key="6">
    <source>
        <dbReference type="Proteomes" id="UP001081283"/>
    </source>
</evidence>
<evidence type="ECO:0000259" key="4">
    <source>
        <dbReference type="Pfam" id="PF00171"/>
    </source>
</evidence>
<dbReference type="Proteomes" id="UP001081283">
    <property type="component" value="Unassembled WGS sequence"/>
</dbReference>
<dbReference type="PROSITE" id="PS00687">
    <property type="entry name" value="ALDEHYDE_DEHYDR_GLU"/>
    <property type="match status" value="1"/>
</dbReference>
<dbReference type="InterPro" id="IPR029510">
    <property type="entry name" value="Ald_DH_CS_GLU"/>
</dbReference>
<feature type="domain" description="Aldehyde dehydrogenase" evidence="4">
    <location>
        <begin position="15"/>
        <end position="466"/>
    </location>
</feature>
<comment type="similarity">
    <text evidence="3">Belongs to the aldehyde dehydrogenase family.</text>
</comment>
<evidence type="ECO:0000313" key="5">
    <source>
        <dbReference type="EMBL" id="MCY0093735.1"/>
    </source>
</evidence>
<dbReference type="InterPro" id="IPR016162">
    <property type="entry name" value="Ald_DH_N"/>
</dbReference>
<feature type="active site" evidence="2">
    <location>
        <position position="245"/>
    </location>
</feature>
<dbReference type="InterPro" id="IPR044086">
    <property type="entry name" value="LUC3-like"/>
</dbReference>
<dbReference type="InterPro" id="IPR016161">
    <property type="entry name" value="Ald_DH/histidinol_DH"/>
</dbReference>
<name>A0ABT3YDB8_9HYPH</name>
<protein>
    <submittedName>
        <fullName evidence="5">Aldehyde dehydrogenase family protein</fullName>
    </submittedName>
</protein>
<dbReference type="SUPFAM" id="SSF53720">
    <property type="entry name" value="ALDH-like"/>
    <property type="match status" value="1"/>
</dbReference>
<dbReference type="Gene3D" id="3.40.309.10">
    <property type="entry name" value="Aldehyde Dehydrogenase, Chain A, domain 2"/>
    <property type="match status" value="1"/>
</dbReference>
<dbReference type="InterPro" id="IPR015590">
    <property type="entry name" value="Aldehyde_DH_dom"/>
</dbReference>
<sequence length="472" mass="50035">MMTYSLTIDGKAVDTQETFDVINPATGDVVAACPQGSVADMDNAVAAARRSFPAWAATPASERQEALGKIADLIEANQQELAALITAEQGKPQAGPGAPFEVGGCIAWTRVTQGLSTGPEVLIDSDEERVELIREPVGVVASITPWNWPLMIAVWHIMPALRAGCTVVMKPSPYTPLSTLKLVQLINEAGILPAGVLNVVTGDAEVGDRISSHPDIDKIAFTGSIATGRRIMERAGSTLKRLTLELGGNDAGIVLPGTDMSGRMEDLFWGSFINAGQTCSCLKRLYVHDEDYDAVCEGLAEFVGGIKVGNGAEPDTLIGPLSNKMQFDKIVELVEDARAKGARILTGGETPNGKGYIYPLTIIADATEDMRVVAEEQFGPILPVIRYTNLGDAIAQANALEVGLGASAWGNDPEEAAKVARKLVAGTRWVNRHGVLNPTVPMGGVKQSGIGVEFGEEGLREYTTVQILSMAK</sequence>
<dbReference type="EMBL" id="JAOVZQ010000001">
    <property type="protein sequence ID" value="MCY0093735.1"/>
    <property type="molecule type" value="Genomic_DNA"/>
</dbReference>
<keyword evidence="6" id="KW-1185">Reference proteome</keyword>
<dbReference type="PANTHER" id="PTHR11699">
    <property type="entry name" value="ALDEHYDE DEHYDROGENASE-RELATED"/>
    <property type="match status" value="1"/>
</dbReference>
<evidence type="ECO:0000256" key="2">
    <source>
        <dbReference type="PROSITE-ProRule" id="PRU10007"/>
    </source>
</evidence>
<dbReference type="Pfam" id="PF00171">
    <property type="entry name" value="Aldedh"/>
    <property type="match status" value="1"/>
</dbReference>
<reference evidence="5" key="1">
    <citation type="submission" date="2022-10" db="EMBL/GenBank/DDBJ databases">
        <title>Hoeflea sp. J2-29, isolated from marine algae.</title>
        <authorList>
            <person name="Kristyanto S."/>
            <person name="Kim J.M."/>
            <person name="Jeon C.O."/>
        </authorList>
    </citation>
    <scope>NUCLEOTIDE SEQUENCE</scope>
    <source>
        <strain evidence="5">J2-29</strain>
    </source>
</reference>
<evidence type="ECO:0000256" key="3">
    <source>
        <dbReference type="RuleBase" id="RU003345"/>
    </source>
</evidence>